<evidence type="ECO:0000313" key="2">
    <source>
        <dbReference type="EMBL" id="RBM71275.1"/>
    </source>
</evidence>
<name>A0ABD7FZ71_9VIBR</name>
<keyword evidence="1" id="KW-1133">Transmembrane helix</keyword>
<dbReference type="InterPro" id="IPR051159">
    <property type="entry name" value="Hexapeptide_acetyltransf"/>
</dbReference>
<dbReference type="InterPro" id="IPR011004">
    <property type="entry name" value="Trimer_LpxA-like_sf"/>
</dbReference>
<dbReference type="PANTHER" id="PTHR23416:SF78">
    <property type="entry name" value="LIPOPOLYSACCHARIDE BIOSYNTHESIS O-ACETYL TRANSFERASE WBBJ-RELATED"/>
    <property type="match status" value="1"/>
</dbReference>
<keyword evidence="2" id="KW-0012">Acyltransferase</keyword>
<evidence type="ECO:0000256" key="1">
    <source>
        <dbReference type="SAM" id="Phobius"/>
    </source>
</evidence>
<gene>
    <name evidence="2" type="ORF">DLR72_04160</name>
</gene>
<reference evidence="2 3" key="1">
    <citation type="submission" date="2018-06" db="EMBL/GenBank/DDBJ databases">
        <title>Draft genome sequences of nine Vibrio sp. clinical isolates from across the United States representing the closest known relative of Vibrio cholerae.</title>
        <authorList>
            <person name="Islam M.T."/>
            <person name="Liang K."/>
            <person name="Im M.S."/>
            <person name="Winkjer J."/>
            <person name="Busby S."/>
            <person name="Batra D."/>
            <person name="Rowe L."/>
            <person name="Tarr C.L."/>
            <person name="Boucher Y."/>
        </authorList>
    </citation>
    <scope>NUCLEOTIDE SEQUENCE [LARGE SCALE GENOMIC DNA]</scope>
    <source>
        <strain evidence="2 3">2017V-1110</strain>
    </source>
</reference>
<organism evidence="2 3">
    <name type="scientific">Vibrio paracholerae</name>
    <dbReference type="NCBI Taxonomy" id="650003"/>
    <lineage>
        <taxon>Bacteria</taxon>
        <taxon>Pseudomonadati</taxon>
        <taxon>Pseudomonadota</taxon>
        <taxon>Gammaproteobacteria</taxon>
        <taxon>Vibrionales</taxon>
        <taxon>Vibrionaceae</taxon>
        <taxon>Vibrio</taxon>
    </lineage>
</organism>
<keyword evidence="1" id="KW-0812">Transmembrane</keyword>
<dbReference type="AlphaFoldDB" id="A0ABD7FZ71"/>
<dbReference type="Proteomes" id="UP000252199">
    <property type="component" value="Unassembled WGS sequence"/>
</dbReference>
<dbReference type="GO" id="GO:0016746">
    <property type="term" value="F:acyltransferase activity"/>
    <property type="evidence" value="ECO:0007669"/>
    <property type="project" value="UniProtKB-KW"/>
</dbReference>
<dbReference type="PANTHER" id="PTHR23416">
    <property type="entry name" value="SIALIC ACID SYNTHASE-RELATED"/>
    <property type="match status" value="1"/>
</dbReference>
<feature type="transmembrane region" description="Helical" evidence="1">
    <location>
        <begin position="21"/>
        <end position="38"/>
    </location>
</feature>
<dbReference type="RefSeq" id="WP_113610116.1">
    <property type="nucleotide sequence ID" value="NZ_CAWQMY010000082.1"/>
</dbReference>
<dbReference type="Gene3D" id="2.160.10.10">
    <property type="entry name" value="Hexapeptide repeat proteins"/>
    <property type="match status" value="1"/>
</dbReference>
<dbReference type="SUPFAM" id="SSF51161">
    <property type="entry name" value="Trimeric LpxA-like enzymes"/>
    <property type="match status" value="1"/>
</dbReference>
<evidence type="ECO:0000313" key="3">
    <source>
        <dbReference type="Proteomes" id="UP000252199"/>
    </source>
</evidence>
<comment type="caution">
    <text evidence="2">The sequence shown here is derived from an EMBL/GenBank/DDBJ whole genome shotgun (WGS) entry which is preliminary data.</text>
</comment>
<proteinExistence type="predicted"/>
<sequence>MLKKINKIYLYIRCIPKTIFFNFYYLPFFTAIKLPILISHRTSFRSLGGKIILTNQNKFGKIKLGFGQVQSSDAKYSRFIWNLSDGGIIHLGSKVKIGTGCKLTVSGHLIIGDGCNFTGECSIICQKKIQLGTNCLISWQTLIMDCDMHQIKDHLIGHINPDKEIIIGNDIWICSRVTILKGVNLNSNSVVSSGSHVTSSFEENVIIGGNPAKKIGSMENKKFIH</sequence>
<keyword evidence="2" id="KW-0808">Transferase</keyword>
<accession>A0ABD7FZ71</accession>
<dbReference type="EMBL" id="QKKU01000020">
    <property type="protein sequence ID" value="RBM71275.1"/>
    <property type="molecule type" value="Genomic_DNA"/>
</dbReference>
<keyword evidence="1" id="KW-0472">Membrane</keyword>
<protein>
    <submittedName>
        <fullName evidence="2">Acyltransferase</fullName>
    </submittedName>
</protein>